<dbReference type="EC" id="3.1.3.16" evidence="2"/>
<evidence type="ECO:0000256" key="4">
    <source>
        <dbReference type="ARBA" id="ARBA00022912"/>
    </source>
</evidence>
<evidence type="ECO:0000256" key="3">
    <source>
        <dbReference type="ARBA" id="ARBA00022801"/>
    </source>
</evidence>
<dbReference type="Pfam" id="PF00782">
    <property type="entry name" value="DSPc"/>
    <property type="match status" value="1"/>
</dbReference>
<dbReference type="InterPro" id="IPR029021">
    <property type="entry name" value="Prot-tyrosine_phosphatase-like"/>
</dbReference>
<dbReference type="PROSITE" id="PS50056">
    <property type="entry name" value="TYR_PHOSPHATASE_2"/>
    <property type="match status" value="1"/>
</dbReference>
<comment type="similarity">
    <text evidence="1">Belongs to the protein-tyrosine phosphatase family. Non-receptor class dual specificity subfamily.</text>
</comment>
<proteinExistence type="inferred from homology"/>
<dbReference type="GO" id="GO:0017017">
    <property type="term" value="F:MAP kinase tyrosine/serine/threonine phosphatase activity"/>
    <property type="evidence" value="ECO:0007669"/>
    <property type="project" value="InterPro"/>
</dbReference>
<dbReference type="STRING" id="400727.A0A2T7P5F6"/>
<dbReference type="InterPro" id="IPR020422">
    <property type="entry name" value="TYR_PHOSPHATASE_DUAL_dom"/>
</dbReference>
<evidence type="ECO:0000256" key="1">
    <source>
        <dbReference type="ARBA" id="ARBA00008601"/>
    </source>
</evidence>
<dbReference type="InterPro" id="IPR052103">
    <property type="entry name" value="Dual_spec_Phospatases"/>
</dbReference>
<dbReference type="GO" id="GO:0005737">
    <property type="term" value="C:cytoplasm"/>
    <property type="evidence" value="ECO:0007669"/>
    <property type="project" value="TreeGrafter"/>
</dbReference>
<gene>
    <name evidence="7" type="ORF">C0Q70_11248</name>
</gene>
<feature type="domain" description="Tyrosine-protein phosphatase" evidence="5">
    <location>
        <begin position="38"/>
        <end position="178"/>
    </location>
</feature>
<dbReference type="GO" id="GO:0004722">
    <property type="term" value="F:protein serine/threonine phosphatase activity"/>
    <property type="evidence" value="ECO:0007669"/>
    <property type="project" value="UniProtKB-EC"/>
</dbReference>
<keyword evidence="3" id="KW-0378">Hydrolase</keyword>
<dbReference type="Gene3D" id="3.90.190.10">
    <property type="entry name" value="Protein tyrosine phosphatase superfamily"/>
    <property type="match status" value="1"/>
</dbReference>
<evidence type="ECO:0000256" key="2">
    <source>
        <dbReference type="ARBA" id="ARBA00013081"/>
    </source>
</evidence>
<keyword evidence="4" id="KW-0904">Protein phosphatase</keyword>
<dbReference type="PROSITE" id="PS50054">
    <property type="entry name" value="TYR_PHOSPHATASE_DUAL"/>
    <property type="match status" value="1"/>
</dbReference>
<dbReference type="InterPro" id="IPR020420">
    <property type="entry name" value="Atypical_DUSP_subfamB"/>
</dbReference>
<name>A0A2T7P5F6_POMCA</name>
<evidence type="ECO:0000259" key="6">
    <source>
        <dbReference type="PROSITE" id="PS50056"/>
    </source>
</evidence>
<protein>
    <recommendedName>
        <fullName evidence="2">protein-serine/threonine phosphatase</fullName>
        <ecNumber evidence="2">3.1.3.16</ecNumber>
    </recommendedName>
</protein>
<dbReference type="CDD" id="cd14514">
    <property type="entry name" value="DUSP14-like"/>
    <property type="match status" value="1"/>
</dbReference>
<accession>A0A2T7P5F6</accession>
<dbReference type="SMART" id="SM00195">
    <property type="entry name" value="DSPc"/>
    <property type="match status" value="1"/>
</dbReference>
<keyword evidence="8" id="KW-1185">Reference proteome</keyword>
<evidence type="ECO:0000259" key="5">
    <source>
        <dbReference type="PROSITE" id="PS50054"/>
    </source>
</evidence>
<dbReference type="PANTHER" id="PTHR45961">
    <property type="entry name" value="IP21249P"/>
    <property type="match status" value="1"/>
</dbReference>
<dbReference type="PROSITE" id="PS00383">
    <property type="entry name" value="TYR_PHOSPHATASE_1"/>
    <property type="match status" value="1"/>
</dbReference>
<evidence type="ECO:0000313" key="7">
    <source>
        <dbReference type="EMBL" id="PVD28654.1"/>
    </source>
</evidence>
<organism evidence="7 8">
    <name type="scientific">Pomacea canaliculata</name>
    <name type="common">Golden apple snail</name>
    <dbReference type="NCBI Taxonomy" id="400727"/>
    <lineage>
        <taxon>Eukaryota</taxon>
        <taxon>Metazoa</taxon>
        <taxon>Spiralia</taxon>
        <taxon>Lophotrochozoa</taxon>
        <taxon>Mollusca</taxon>
        <taxon>Gastropoda</taxon>
        <taxon>Caenogastropoda</taxon>
        <taxon>Architaenioglossa</taxon>
        <taxon>Ampullarioidea</taxon>
        <taxon>Ampullariidae</taxon>
        <taxon>Pomacea</taxon>
    </lineage>
</organism>
<dbReference type="SUPFAM" id="SSF52799">
    <property type="entry name" value="(Phosphotyrosine protein) phosphatases II"/>
    <property type="match status" value="1"/>
</dbReference>
<feature type="domain" description="Tyrosine specific protein phosphatases" evidence="6">
    <location>
        <begin position="99"/>
        <end position="156"/>
    </location>
</feature>
<comment type="caution">
    <text evidence="7">The sequence shown here is derived from an EMBL/GenBank/DDBJ whole genome shotgun (WGS) entry which is preliminary data.</text>
</comment>
<dbReference type="Proteomes" id="UP000245119">
    <property type="component" value="Linkage Group LG6"/>
</dbReference>
<evidence type="ECO:0000313" key="8">
    <source>
        <dbReference type="Proteomes" id="UP000245119"/>
    </source>
</evidence>
<dbReference type="AlphaFoldDB" id="A0A2T7P5F6"/>
<dbReference type="PANTHER" id="PTHR45961:SF6">
    <property type="entry name" value="IP21249P"/>
    <property type="match status" value="1"/>
</dbReference>
<reference evidence="7 8" key="1">
    <citation type="submission" date="2018-04" db="EMBL/GenBank/DDBJ databases">
        <title>The genome of golden apple snail Pomacea canaliculata provides insight into stress tolerance and invasive adaptation.</title>
        <authorList>
            <person name="Liu C."/>
            <person name="Liu B."/>
            <person name="Ren Y."/>
            <person name="Zhang Y."/>
            <person name="Wang H."/>
            <person name="Li S."/>
            <person name="Jiang F."/>
            <person name="Yin L."/>
            <person name="Zhang G."/>
            <person name="Qian W."/>
            <person name="Fan W."/>
        </authorList>
    </citation>
    <scope>NUCLEOTIDE SEQUENCE [LARGE SCALE GENOMIC DNA]</scope>
    <source>
        <strain evidence="7">SZHN2017</strain>
        <tissue evidence="7">Muscle</tissue>
    </source>
</reference>
<dbReference type="PRINTS" id="PR01910">
    <property type="entry name" value="ADSPHPHTASEB"/>
</dbReference>
<dbReference type="EMBL" id="PZQS01000006">
    <property type="protein sequence ID" value="PVD28654.1"/>
    <property type="molecule type" value="Genomic_DNA"/>
</dbReference>
<dbReference type="OrthoDB" id="285418at2759"/>
<dbReference type="InterPro" id="IPR000340">
    <property type="entry name" value="Dual-sp_phosphatase_cat-dom"/>
</dbReference>
<sequence length="216" mass="24727">MAELYDNDCVLYDNDCVLQVKEEAQRKFKMDLASMFSQIAQITDHLFLSSAAAVRGDKVRSLGITNIINITLDIPNLQLPNVECIQIHVDDTPSAHLAVYFDRCADKINQVQRSGGRTLVHCVAGVSRSASICLAYLMKYHNMPLDEAYRYVKRRRSIIHPNVGFFRQLIDYEKRLFGRNTVKMVQSSVGPIPDIYKKETENMVWLPGNRSHHYGY</sequence>
<dbReference type="InterPro" id="IPR016130">
    <property type="entry name" value="Tyr_Pase_AS"/>
</dbReference>
<dbReference type="InterPro" id="IPR000387">
    <property type="entry name" value="Tyr_Pase_dom"/>
</dbReference>